<feature type="signal peptide" evidence="1">
    <location>
        <begin position="1"/>
        <end position="18"/>
    </location>
</feature>
<dbReference type="VEuPathDB" id="VectorBase:GBRI031616"/>
<evidence type="ECO:0000313" key="3">
    <source>
        <dbReference type="Proteomes" id="UP000091820"/>
    </source>
</evidence>
<keyword evidence="1" id="KW-0732">Signal</keyword>
<dbReference type="Proteomes" id="UP000091820">
    <property type="component" value="Unassembled WGS sequence"/>
</dbReference>
<reference evidence="2" key="2">
    <citation type="submission" date="2020-05" db="UniProtKB">
        <authorList>
            <consortium name="EnsemblMetazoa"/>
        </authorList>
    </citation>
    <scope>IDENTIFICATION</scope>
    <source>
        <strain evidence="2">IAEA</strain>
    </source>
</reference>
<proteinExistence type="predicted"/>
<dbReference type="AlphaFoldDB" id="A0A1A9WTR7"/>
<evidence type="ECO:0000313" key="2">
    <source>
        <dbReference type="EnsemblMetazoa" id="GBRI031616-PA"/>
    </source>
</evidence>
<name>A0A1A9WTR7_9MUSC</name>
<sequence length="239" mass="28593">MIERVIVMLTILIHISLGLYIKPLNESKAIRSIQENNSNDMSEWKMFKKMLNLTDKKVELLKSQKDQQETKNLLYRFIRENPRLINANNNKIKVDKLKKFQTNTQQTNNVLKPLRKNELKNKPQKELKQPIHMIAVKENFDMSSVKFCQLLKLFLMKKNRLSHSNDINDDKTINHIPKDDQPIDNDKLHNFICDDTIIFYKNDCKLDAEFSMQDLIFQAVYDYWRQDMEERKLMNNEDE</sequence>
<feature type="chain" id="PRO_5008400679" evidence="1">
    <location>
        <begin position="19"/>
        <end position="239"/>
    </location>
</feature>
<accession>A0A1A9WTR7</accession>
<keyword evidence="3" id="KW-1185">Reference proteome</keyword>
<evidence type="ECO:0000256" key="1">
    <source>
        <dbReference type="SAM" id="SignalP"/>
    </source>
</evidence>
<protein>
    <submittedName>
        <fullName evidence="2">Uncharacterized protein</fullName>
    </submittedName>
</protein>
<reference evidence="3" key="1">
    <citation type="submission" date="2014-03" db="EMBL/GenBank/DDBJ databases">
        <authorList>
            <person name="Aksoy S."/>
            <person name="Warren W."/>
            <person name="Wilson R.K."/>
        </authorList>
    </citation>
    <scope>NUCLEOTIDE SEQUENCE [LARGE SCALE GENOMIC DNA]</scope>
    <source>
        <strain evidence="3">IAEA</strain>
    </source>
</reference>
<organism evidence="2 3">
    <name type="scientific">Glossina brevipalpis</name>
    <dbReference type="NCBI Taxonomy" id="37001"/>
    <lineage>
        <taxon>Eukaryota</taxon>
        <taxon>Metazoa</taxon>
        <taxon>Ecdysozoa</taxon>
        <taxon>Arthropoda</taxon>
        <taxon>Hexapoda</taxon>
        <taxon>Insecta</taxon>
        <taxon>Pterygota</taxon>
        <taxon>Neoptera</taxon>
        <taxon>Endopterygota</taxon>
        <taxon>Diptera</taxon>
        <taxon>Brachycera</taxon>
        <taxon>Muscomorpha</taxon>
        <taxon>Hippoboscoidea</taxon>
        <taxon>Glossinidae</taxon>
        <taxon>Glossina</taxon>
    </lineage>
</organism>
<dbReference type="EnsemblMetazoa" id="GBRI031616-RA">
    <property type="protein sequence ID" value="GBRI031616-PA"/>
    <property type="gene ID" value="GBRI031616"/>
</dbReference>